<dbReference type="Gene3D" id="1.20.1280.50">
    <property type="match status" value="1"/>
</dbReference>
<proteinExistence type="predicted"/>
<comment type="caution">
    <text evidence="5">The sequence shown here is derived from an EMBL/GenBank/DDBJ whole genome shotgun (WGS) entry which is preliminary data.</text>
</comment>
<dbReference type="GO" id="GO:0005737">
    <property type="term" value="C:cytoplasm"/>
    <property type="evidence" value="ECO:0007669"/>
    <property type="project" value="TreeGrafter"/>
</dbReference>
<accession>A0A814BDK9</accession>
<organism evidence="5 6">
    <name type="scientific">Brachionus calyciflorus</name>
    <dbReference type="NCBI Taxonomy" id="104777"/>
    <lineage>
        <taxon>Eukaryota</taxon>
        <taxon>Metazoa</taxon>
        <taxon>Spiralia</taxon>
        <taxon>Gnathifera</taxon>
        <taxon>Rotifera</taxon>
        <taxon>Eurotatoria</taxon>
        <taxon>Monogononta</taxon>
        <taxon>Pseudotrocha</taxon>
        <taxon>Ploima</taxon>
        <taxon>Brachionidae</taxon>
        <taxon>Brachionus</taxon>
    </lineage>
</organism>
<evidence type="ECO:0000256" key="3">
    <source>
        <dbReference type="PROSITE-ProRule" id="PRU00221"/>
    </source>
</evidence>
<keyword evidence="2" id="KW-0677">Repeat</keyword>
<dbReference type="PROSITE" id="PS50082">
    <property type="entry name" value="WD_REPEATS_2"/>
    <property type="match status" value="4"/>
</dbReference>
<dbReference type="OrthoDB" id="19711at2759"/>
<evidence type="ECO:0000313" key="6">
    <source>
        <dbReference type="Proteomes" id="UP000663879"/>
    </source>
</evidence>
<feature type="repeat" description="WD" evidence="3">
    <location>
        <begin position="284"/>
        <end position="324"/>
    </location>
</feature>
<dbReference type="GO" id="GO:0043161">
    <property type="term" value="P:proteasome-mediated ubiquitin-dependent protein catabolic process"/>
    <property type="evidence" value="ECO:0007669"/>
    <property type="project" value="TreeGrafter"/>
</dbReference>
<evidence type="ECO:0000256" key="1">
    <source>
        <dbReference type="ARBA" id="ARBA00022574"/>
    </source>
</evidence>
<dbReference type="PROSITE" id="PS00678">
    <property type="entry name" value="WD_REPEATS_1"/>
    <property type="match status" value="3"/>
</dbReference>
<evidence type="ECO:0000313" key="5">
    <source>
        <dbReference type="EMBL" id="CAF0924571.1"/>
    </source>
</evidence>
<dbReference type="InterPro" id="IPR001810">
    <property type="entry name" value="F-box_dom"/>
</dbReference>
<dbReference type="GO" id="GO:0043130">
    <property type="term" value="F:ubiquitin binding"/>
    <property type="evidence" value="ECO:0007669"/>
    <property type="project" value="TreeGrafter"/>
</dbReference>
<dbReference type="InterPro" id="IPR020472">
    <property type="entry name" value="WD40_PAC1"/>
</dbReference>
<dbReference type="PROSITE" id="PS50294">
    <property type="entry name" value="WD_REPEATS_REGION"/>
    <property type="match status" value="3"/>
</dbReference>
<dbReference type="GO" id="GO:0010992">
    <property type="term" value="P:ubiquitin recycling"/>
    <property type="evidence" value="ECO:0007669"/>
    <property type="project" value="TreeGrafter"/>
</dbReference>
<keyword evidence="1 3" id="KW-0853">WD repeat</keyword>
<sequence length="451" mass="51404">MNINDLFYKSDLITEKILSFLDDKSLAYFGSCCTEWRLKANDNKLWFKLCQLKGFLDYEYLIDTMAHPSIPLKTTTTSPVFTSRISSLSAHCKWRQVFDRSMHLIKNWKNGIYFVAPVMKAHKGRISAFDSNRSIIVSTSDDENLIKIWSIEDLDMINCFKSKNDSITCLKIYGEYIVAAGDDGMIKIYDLINGDLHHTFSNNSNSNRDGITKFIINDDKIIAVYTDKSIKAWCLKKFKLLAILRGHTDEIECLSCFENILISGSWDKNVTLWDLNNGTKLADLTGHTEVINCLKIKDYSCLVSGSADSIVKIWNLSISKGLNKKDRLMINSIDCVDLKGHNSDVYCLDVFDNYIASGGADSLVIIWNLNGDLLYRLSGHLGIVRFIHIDRYKLVTGGDAKRILVWDYKNGKLMNTLHRNPNKIFFMNVSDTKIITASPETESNITMICYW</sequence>
<evidence type="ECO:0000259" key="4">
    <source>
        <dbReference type="Pfam" id="PF00646"/>
    </source>
</evidence>
<name>A0A814BDK9_9BILA</name>
<dbReference type="PANTHER" id="PTHR19849">
    <property type="entry name" value="PHOSPHOLIPASE A-2-ACTIVATING PROTEIN"/>
    <property type="match status" value="1"/>
</dbReference>
<evidence type="ECO:0000256" key="2">
    <source>
        <dbReference type="ARBA" id="ARBA00022737"/>
    </source>
</evidence>
<dbReference type="PANTHER" id="PTHR19849:SF1">
    <property type="entry name" value="F-BOX_WD REPEAT-CONTAINING PROTEIN 7"/>
    <property type="match status" value="1"/>
</dbReference>
<protein>
    <recommendedName>
        <fullName evidence="4">F-box domain-containing protein</fullName>
    </recommendedName>
</protein>
<dbReference type="AlphaFoldDB" id="A0A814BDK9"/>
<dbReference type="EMBL" id="CAJNOC010002296">
    <property type="protein sequence ID" value="CAF0924571.1"/>
    <property type="molecule type" value="Genomic_DNA"/>
</dbReference>
<keyword evidence="6" id="KW-1185">Reference proteome</keyword>
<dbReference type="InterPro" id="IPR036322">
    <property type="entry name" value="WD40_repeat_dom_sf"/>
</dbReference>
<dbReference type="Gene3D" id="2.130.10.10">
    <property type="entry name" value="YVTN repeat-like/Quinoprotein amine dehydrogenase"/>
    <property type="match status" value="2"/>
</dbReference>
<dbReference type="InterPro" id="IPR015943">
    <property type="entry name" value="WD40/YVTN_repeat-like_dom_sf"/>
</dbReference>
<dbReference type="SUPFAM" id="SSF81383">
    <property type="entry name" value="F-box domain"/>
    <property type="match status" value="1"/>
</dbReference>
<dbReference type="Pfam" id="PF00400">
    <property type="entry name" value="WD40"/>
    <property type="match status" value="4"/>
</dbReference>
<dbReference type="PRINTS" id="PR00320">
    <property type="entry name" value="GPROTEINBRPT"/>
</dbReference>
<dbReference type="InterPro" id="IPR019775">
    <property type="entry name" value="WD40_repeat_CS"/>
</dbReference>
<dbReference type="SMART" id="SM00320">
    <property type="entry name" value="WD40"/>
    <property type="match status" value="7"/>
</dbReference>
<dbReference type="SUPFAM" id="SSF50978">
    <property type="entry name" value="WD40 repeat-like"/>
    <property type="match status" value="1"/>
</dbReference>
<dbReference type="InterPro" id="IPR036047">
    <property type="entry name" value="F-box-like_dom_sf"/>
</dbReference>
<dbReference type="Pfam" id="PF00646">
    <property type="entry name" value="F-box"/>
    <property type="match status" value="1"/>
</dbReference>
<dbReference type="InterPro" id="IPR001680">
    <property type="entry name" value="WD40_rpt"/>
</dbReference>
<gene>
    <name evidence="5" type="ORF">OXX778_LOCUS12568</name>
</gene>
<dbReference type="GO" id="GO:0005634">
    <property type="term" value="C:nucleus"/>
    <property type="evidence" value="ECO:0007669"/>
    <property type="project" value="TreeGrafter"/>
</dbReference>
<dbReference type="Proteomes" id="UP000663879">
    <property type="component" value="Unassembled WGS sequence"/>
</dbReference>
<reference evidence="5" key="1">
    <citation type="submission" date="2021-02" db="EMBL/GenBank/DDBJ databases">
        <authorList>
            <person name="Nowell W R."/>
        </authorList>
    </citation>
    <scope>NUCLEOTIDE SEQUENCE</scope>
    <source>
        <strain evidence="5">Ploen Becks lab</strain>
    </source>
</reference>
<feature type="repeat" description="WD" evidence="3">
    <location>
        <begin position="338"/>
        <end position="370"/>
    </location>
</feature>
<feature type="domain" description="F-box" evidence="4">
    <location>
        <begin position="13"/>
        <end position="48"/>
    </location>
</feature>
<feature type="repeat" description="WD" evidence="3">
    <location>
        <begin position="244"/>
        <end position="283"/>
    </location>
</feature>
<feature type="repeat" description="WD" evidence="3">
    <location>
        <begin position="377"/>
        <end position="416"/>
    </location>
</feature>
<dbReference type="CDD" id="cd00200">
    <property type="entry name" value="WD40"/>
    <property type="match status" value="1"/>
</dbReference>